<dbReference type="Proteomes" id="UP001138540">
    <property type="component" value="Unassembled WGS sequence"/>
</dbReference>
<gene>
    <name evidence="5" type="ORF">HNP60_003520</name>
</gene>
<dbReference type="RefSeq" id="WP_338056737.1">
    <property type="nucleotide sequence ID" value="NZ_JACHKA010000001.1"/>
</dbReference>
<dbReference type="CDD" id="cd05233">
    <property type="entry name" value="SDR_c"/>
    <property type="match status" value="1"/>
</dbReference>
<comment type="similarity">
    <text evidence="1 3">Belongs to the short-chain dehydrogenases/reductases (SDR) family.</text>
</comment>
<dbReference type="PRINTS" id="PR00080">
    <property type="entry name" value="SDRFAMILY"/>
</dbReference>
<dbReference type="PRINTS" id="PR00081">
    <property type="entry name" value="GDHRDH"/>
</dbReference>
<comment type="caution">
    <text evidence="5">The sequence shown here is derived from an EMBL/GenBank/DDBJ whole genome shotgun (WGS) entry which is preliminary data.</text>
</comment>
<proteinExistence type="inferred from homology"/>
<evidence type="ECO:0000313" key="6">
    <source>
        <dbReference type="Proteomes" id="UP001138540"/>
    </source>
</evidence>
<evidence type="ECO:0000256" key="1">
    <source>
        <dbReference type="ARBA" id="ARBA00006484"/>
    </source>
</evidence>
<dbReference type="InterPro" id="IPR036291">
    <property type="entry name" value="NAD(P)-bd_dom_sf"/>
</dbReference>
<dbReference type="SMART" id="SM00822">
    <property type="entry name" value="PKS_KR"/>
    <property type="match status" value="1"/>
</dbReference>
<dbReference type="Gene3D" id="3.40.50.720">
    <property type="entry name" value="NAD(P)-binding Rossmann-like Domain"/>
    <property type="match status" value="1"/>
</dbReference>
<accession>A0ABR6NKA3</accession>
<evidence type="ECO:0000256" key="2">
    <source>
        <dbReference type="ARBA" id="ARBA00023002"/>
    </source>
</evidence>
<evidence type="ECO:0000313" key="5">
    <source>
        <dbReference type="EMBL" id="MBB5987546.1"/>
    </source>
</evidence>
<keyword evidence="6" id="KW-1185">Reference proteome</keyword>
<dbReference type="PANTHER" id="PTHR43669:SF3">
    <property type="entry name" value="ALCOHOL DEHYDROGENASE, PUTATIVE (AFU_ORTHOLOGUE AFUA_3G03445)-RELATED"/>
    <property type="match status" value="1"/>
</dbReference>
<protein>
    <submittedName>
        <fullName evidence="5">NAD(P)-dependent dehydrogenase (Short-subunit alcohol dehydrogenase family)</fullName>
    </submittedName>
</protein>
<dbReference type="PANTHER" id="PTHR43669">
    <property type="entry name" value="5-KETO-D-GLUCONATE 5-REDUCTASE"/>
    <property type="match status" value="1"/>
</dbReference>
<dbReference type="SUPFAM" id="SSF51735">
    <property type="entry name" value="NAD(P)-binding Rossmann-fold domains"/>
    <property type="match status" value="1"/>
</dbReference>
<sequence>MPNQPQEDNVQDLSRHTAIITGASSGIGAGIARCFAACGARLILAARRADRLDALAEELSASGAQVLPRPTDVTIEEDVLGLFADAEAFSPVTLLVANAGMAIHRPTVDVTLEQWRAVIDVNLTAAFLCGREALRVMQPRGRGRIINVGSLSAQMPRADTIAYTASKFGLEGLTRALALEGRPHGITASIIHPGATISELIGERSLRASASPTTMEARHVAELVAAMAAVPDEINVLSTTILPIAQPYLGRG</sequence>
<evidence type="ECO:0000259" key="4">
    <source>
        <dbReference type="SMART" id="SM00822"/>
    </source>
</evidence>
<dbReference type="InterPro" id="IPR057326">
    <property type="entry name" value="KR_dom"/>
</dbReference>
<name>A0ABR6NKA3_9SPHN</name>
<feature type="domain" description="Ketoreductase" evidence="4">
    <location>
        <begin position="16"/>
        <end position="200"/>
    </location>
</feature>
<keyword evidence="2" id="KW-0560">Oxidoreductase</keyword>
<dbReference type="EMBL" id="JACHKA010000001">
    <property type="protein sequence ID" value="MBB5987546.1"/>
    <property type="molecule type" value="Genomic_DNA"/>
</dbReference>
<dbReference type="PROSITE" id="PS00061">
    <property type="entry name" value="ADH_SHORT"/>
    <property type="match status" value="1"/>
</dbReference>
<organism evidence="5 6">
    <name type="scientific">Sphingobium lignivorans</name>
    <dbReference type="NCBI Taxonomy" id="2735886"/>
    <lineage>
        <taxon>Bacteria</taxon>
        <taxon>Pseudomonadati</taxon>
        <taxon>Pseudomonadota</taxon>
        <taxon>Alphaproteobacteria</taxon>
        <taxon>Sphingomonadales</taxon>
        <taxon>Sphingomonadaceae</taxon>
        <taxon>Sphingobium</taxon>
    </lineage>
</organism>
<dbReference type="Pfam" id="PF00106">
    <property type="entry name" value="adh_short"/>
    <property type="match status" value="1"/>
</dbReference>
<reference evidence="5 6" key="1">
    <citation type="submission" date="2020-08" db="EMBL/GenBank/DDBJ databases">
        <title>Exploring microbial biodiversity for novel pathways involved in the catabolism of aromatic compounds derived from lignin.</title>
        <authorList>
            <person name="Elkins J."/>
        </authorList>
    </citation>
    <scope>NUCLEOTIDE SEQUENCE [LARGE SCALE GENOMIC DNA]</scope>
    <source>
        <strain evidence="5 6">B1D3A</strain>
    </source>
</reference>
<evidence type="ECO:0000256" key="3">
    <source>
        <dbReference type="RuleBase" id="RU000363"/>
    </source>
</evidence>
<dbReference type="InterPro" id="IPR002347">
    <property type="entry name" value="SDR_fam"/>
</dbReference>
<dbReference type="InterPro" id="IPR020904">
    <property type="entry name" value="Sc_DH/Rdtase_CS"/>
</dbReference>